<comment type="subcellular location">
    <subcellularLocation>
        <location evidence="1">Cell outer membrane</location>
    </subcellularLocation>
</comment>
<dbReference type="SUPFAM" id="SSF56935">
    <property type="entry name" value="Porins"/>
    <property type="match status" value="1"/>
</dbReference>
<dbReference type="SUPFAM" id="SSF49464">
    <property type="entry name" value="Carboxypeptidase regulatory domain-like"/>
    <property type="match status" value="1"/>
</dbReference>
<accession>A0ABQ5QDI0</accession>
<dbReference type="InterPro" id="IPR036942">
    <property type="entry name" value="Beta-barrel_TonB_sf"/>
</dbReference>
<keyword evidence="3" id="KW-0998">Cell outer membrane</keyword>
<feature type="signal peptide" evidence="4">
    <location>
        <begin position="1"/>
        <end position="23"/>
    </location>
</feature>
<dbReference type="InterPro" id="IPR057601">
    <property type="entry name" value="Oar-like_b-barrel"/>
</dbReference>
<keyword evidence="7" id="KW-1185">Reference proteome</keyword>
<dbReference type="Pfam" id="PF13620">
    <property type="entry name" value="CarboxypepD_reg"/>
    <property type="match status" value="1"/>
</dbReference>
<gene>
    <name evidence="6" type="primary">oar_4</name>
    <name evidence="6" type="ORF">GETHLI_06060</name>
</gene>
<reference evidence="6 7" key="1">
    <citation type="journal article" date="2023" name="Antonie Van Leeuwenhoek">
        <title>Mesoterricola silvestris gen. nov., sp. nov., Mesoterricola sediminis sp. nov., Geothrix oryzae sp. nov., Geothrix edaphica sp. nov., Geothrix rubra sp. nov., and Geothrix limicola sp. nov., six novel members of Acidobacteriota isolated from soils.</title>
        <authorList>
            <person name="Itoh H."/>
            <person name="Sugisawa Y."/>
            <person name="Mise K."/>
            <person name="Xu Z."/>
            <person name="Kuniyasu M."/>
            <person name="Ushijima N."/>
            <person name="Kawano K."/>
            <person name="Kobayashi E."/>
            <person name="Shiratori Y."/>
            <person name="Masuda Y."/>
            <person name="Senoo K."/>
        </authorList>
    </citation>
    <scope>NUCLEOTIDE SEQUENCE [LARGE SCALE GENOMIC DNA]</scope>
    <source>
        <strain evidence="6 7">Red804</strain>
    </source>
</reference>
<proteinExistence type="predicted"/>
<dbReference type="Gene3D" id="2.170.130.10">
    <property type="entry name" value="TonB-dependent receptor, plug domain"/>
    <property type="match status" value="1"/>
</dbReference>
<keyword evidence="4" id="KW-0732">Signal</keyword>
<dbReference type="RefSeq" id="WP_285570134.1">
    <property type="nucleotide sequence ID" value="NZ_BSDE01000001.1"/>
</dbReference>
<dbReference type="InterPro" id="IPR008969">
    <property type="entry name" value="CarboxyPept-like_regulatory"/>
</dbReference>
<sequence length="954" mass="104015">MRSRHLHSSSLVALLVASTPLLAQGVSAQLGGRVLDAKGQAIAGATVVIHNQETGLTRTQQTSSEGRYLATLLPVGPYTVTVTKAGFQTASNVKVNLNLGDAAPLTIRLAAETGAVVEVTASATQLDADRATAATSISPDALASLPVKGRGFIDFATLTPQVQVDSSRGNLAIAGQRGINTSINIDGGDYNQAFFGGMTGSAEGKTPFTVSIEAIREFQVITDGASAEFGRMGGGYVNAITKNGTNDLAGSLFYYTRPHSLVAKDHTTGLELTDFKTEQFGFSVGGPIVKDKLFYFVAVDGQKENRPDGFLLGSSTPPAGLFPLNPAVPADAALIARNADYKTKADSTTVFTRFDWIVNNDHSLQFRVNHSDFKGNVNTGTFNSLDAVSSDDIKTTSLVGQWNWTLGANWVNEFRITSTKDEQPRHPNSTLPQVSVSSVITYGSGPNYEREFETKRTQITETLTYVTPSLQVKGGVDLNNTDVSEVFASTQYGSYSFSDIASFRAGNWSQYQQRFSLIPGLTAKDSGTFSAKEKETALFVQTDWTPTNGVKVGLGLRWDRQEHPDFLIADFSNPMATSMPVTAHIPNDSRYSPRLSVVWTPEEDNGRTVVRANVGRYVSRTPSVFLFQVYAENGVRAARITFTPTATGGVPRGAGFDPANPFVLASLPTVALPALDVFTFSPNFRNPYTDRVNVGVERTYGGWVLGASAAYAKGENLERLNDINLPNPTLNAQGREVFGTRPNTKFRWLAQYTSDVSSTYSALTLSAKYQKDDSPFTAQFFYTFAQNRDNDSNERNFSGYGAQNSRNLDAEWSWADTDRRNTLTGYLNFHERRWTGINFGLNVRYLSGSPYSVFRTTDLNGDGNTSNDRLLGTQRNGFRRSTITNLDLKISRDWTLVRRVKLGLSGEVFNLLNHVDRYAQVRWTSGTDAAPVLAYGQQATSSPRQVQLGARLSF</sequence>
<evidence type="ECO:0000259" key="5">
    <source>
        <dbReference type="Pfam" id="PF25183"/>
    </source>
</evidence>
<name>A0ABQ5QDI0_9BACT</name>
<evidence type="ECO:0000256" key="1">
    <source>
        <dbReference type="ARBA" id="ARBA00004442"/>
    </source>
</evidence>
<dbReference type="Gene3D" id="2.60.40.1120">
    <property type="entry name" value="Carboxypeptidase-like, regulatory domain"/>
    <property type="match status" value="1"/>
</dbReference>
<organism evidence="6 7">
    <name type="scientific">Geothrix limicola</name>
    <dbReference type="NCBI Taxonomy" id="2927978"/>
    <lineage>
        <taxon>Bacteria</taxon>
        <taxon>Pseudomonadati</taxon>
        <taxon>Acidobacteriota</taxon>
        <taxon>Holophagae</taxon>
        <taxon>Holophagales</taxon>
        <taxon>Holophagaceae</taxon>
        <taxon>Geothrix</taxon>
    </lineage>
</organism>
<evidence type="ECO:0000256" key="3">
    <source>
        <dbReference type="ARBA" id="ARBA00023237"/>
    </source>
</evidence>
<evidence type="ECO:0000313" key="7">
    <source>
        <dbReference type="Proteomes" id="UP001165069"/>
    </source>
</evidence>
<feature type="chain" id="PRO_5045790783" evidence="4">
    <location>
        <begin position="24"/>
        <end position="954"/>
    </location>
</feature>
<feature type="domain" description="TonB-dependent transporter Oar-like beta-barrel" evidence="5">
    <location>
        <begin position="240"/>
        <end position="308"/>
    </location>
</feature>
<evidence type="ECO:0000256" key="4">
    <source>
        <dbReference type="SAM" id="SignalP"/>
    </source>
</evidence>
<evidence type="ECO:0000256" key="2">
    <source>
        <dbReference type="ARBA" id="ARBA00023136"/>
    </source>
</evidence>
<comment type="caution">
    <text evidence="6">The sequence shown here is derived from an EMBL/GenBank/DDBJ whole genome shotgun (WGS) entry which is preliminary data.</text>
</comment>
<dbReference type="Gene3D" id="2.40.170.20">
    <property type="entry name" value="TonB-dependent receptor, beta-barrel domain"/>
    <property type="match status" value="1"/>
</dbReference>
<keyword evidence="2" id="KW-0472">Membrane</keyword>
<feature type="domain" description="TonB-dependent transporter Oar-like beta-barrel" evidence="5">
    <location>
        <begin position="341"/>
        <end position="865"/>
    </location>
</feature>
<dbReference type="Pfam" id="PF25183">
    <property type="entry name" value="OMP_b-brl_4"/>
    <property type="match status" value="2"/>
</dbReference>
<protein>
    <submittedName>
        <fullName evidence="6">Oar protein</fullName>
    </submittedName>
</protein>
<dbReference type="Proteomes" id="UP001165069">
    <property type="component" value="Unassembled WGS sequence"/>
</dbReference>
<evidence type="ECO:0000313" key="6">
    <source>
        <dbReference type="EMBL" id="GLH72104.1"/>
    </source>
</evidence>
<dbReference type="InterPro" id="IPR037066">
    <property type="entry name" value="Plug_dom_sf"/>
</dbReference>
<dbReference type="EMBL" id="BSDE01000001">
    <property type="protein sequence ID" value="GLH72104.1"/>
    <property type="molecule type" value="Genomic_DNA"/>
</dbReference>